<feature type="non-terminal residue" evidence="2">
    <location>
        <position position="1"/>
    </location>
</feature>
<comment type="caution">
    <text evidence="2">The sequence shown here is derived from an EMBL/GenBank/DDBJ whole genome shotgun (WGS) entry which is preliminary data.</text>
</comment>
<accession>A0A8J2JIJ6</accession>
<dbReference type="AlphaFoldDB" id="A0A8J2JIJ6"/>
<evidence type="ECO:0000259" key="1">
    <source>
        <dbReference type="SMART" id="SM00875"/>
    </source>
</evidence>
<dbReference type="SMART" id="SM00875">
    <property type="entry name" value="BACK"/>
    <property type="match status" value="1"/>
</dbReference>
<evidence type="ECO:0000313" key="3">
    <source>
        <dbReference type="Proteomes" id="UP000708208"/>
    </source>
</evidence>
<organism evidence="2 3">
    <name type="scientific">Allacma fusca</name>
    <dbReference type="NCBI Taxonomy" id="39272"/>
    <lineage>
        <taxon>Eukaryota</taxon>
        <taxon>Metazoa</taxon>
        <taxon>Ecdysozoa</taxon>
        <taxon>Arthropoda</taxon>
        <taxon>Hexapoda</taxon>
        <taxon>Collembola</taxon>
        <taxon>Symphypleona</taxon>
        <taxon>Sminthuridae</taxon>
        <taxon>Allacma</taxon>
    </lineage>
</organism>
<dbReference type="PANTHER" id="PTHR45774:SF3">
    <property type="entry name" value="BTB (POZ) DOMAIN-CONTAINING 2B-RELATED"/>
    <property type="match status" value="1"/>
</dbReference>
<reference evidence="2" key="1">
    <citation type="submission" date="2021-06" db="EMBL/GenBank/DDBJ databases">
        <authorList>
            <person name="Hodson N. C."/>
            <person name="Mongue J. A."/>
            <person name="Jaron S. K."/>
        </authorList>
    </citation>
    <scope>NUCLEOTIDE SEQUENCE</scope>
</reference>
<dbReference type="InterPro" id="IPR011705">
    <property type="entry name" value="BACK"/>
</dbReference>
<dbReference type="OrthoDB" id="2359033at2759"/>
<keyword evidence="3" id="KW-1185">Reference proteome</keyword>
<feature type="domain" description="BACK" evidence="1">
    <location>
        <begin position="180"/>
        <end position="291"/>
    </location>
</feature>
<dbReference type="Pfam" id="PF07707">
    <property type="entry name" value="BACK"/>
    <property type="match status" value="1"/>
</dbReference>
<dbReference type="EMBL" id="CAJVCH010056488">
    <property type="protein sequence ID" value="CAG7718857.1"/>
    <property type="molecule type" value="Genomic_DNA"/>
</dbReference>
<dbReference type="Proteomes" id="UP000708208">
    <property type="component" value="Unassembled WGS sequence"/>
</dbReference>
<gene>
    <name evidence="2" type="ORF">AFUS01_LOCUS8221</name>
</gene>
<sequence>MECTEGQISEKNASEKTARDAFAIETNTKILSLQTSGTAREPWAVERISRVRAMVTASSRDTNDPINAVFIVGKAQESRKFVLNKSLLMVSSEPFCNILAETLCKDPVWKIVDVASEQFECIVQYLFGNFTWKFVTLEATCSQIEAANRYKLKGLSDELLDKMTELIKTGKEMFNDDVVCRAWSLFTILDTKMLLAESAQIYILKNADKILRGNKFLKMLSKDLLEILIADNLAVNCELDVYKAVLKWGVHSLKEQALQITTENMRTTLSSLMPAVRFPNMTKSEVNHYVLPLEILMPEQSNWLKSWCCSSTQTASRDLTMFCTKLRTNDAGKVDNGRCNETLYSSM</sequence>
<protein>
    <recommendedName>
        <fullName evidence="1">BACK domain-containing protein</fullName>
    </recommendedName>
</protein>
<name>A0A8J2JIJ6_9HEXA</name>
<proteinExistence type="predicted"/>
<evidence type="ECO:0000313" key="2">
    <source>
        <dbReference type="EMBL" id="CAG7718857.1"/>
    </source>
</evidence>
<dbReference type="PANTHER" id="PTHR45774">
    <property type="entry name" value="BTB/POZ DOMAIN-CONTAINING"/>
    <property type="match status" value="1"/>
</dbReference>